<reference evidence="1 2" key="1">
    <citation type="submission" date="2024-04" db="EMBL/GenBank/DDBJ databases">
        <title>Tritrichomonas musculus Genome.</title>
        <authorList>
            <person name="Alves-Ferreira E."/>
            <person name="Grigg M."/>
            <person name="Lorenzi H."/>
            <person name="Galac M."/>
        </authorList>
    </citation>
    <scope>NUCLEOTIDE SEQUENCE [LARGE SCALE GENOMIC DNA]</scope>
    <source>
        <strain evidence="1 2">EAF2021</strain>
    </source>
</reference>
<organism evidence="1 2">
    <name type="scientific">Tritrichomonas musculus</name>
    <dbReference type="NCBI Taxonomy" id="1915356"/>
    <lineage>
        <taxon>Eukaryota</taxon>
        <taxon>Metamonada</taxon>
        <taxon>Parabasalia</taxon>
        <taxon>Tritrichomonadida</taxon>
        <taxon>Tritrichomonadidae</taxon>
        <taxon>Tritrichomonas</taxon>
    </lineage>
</organism>
<proteinExistence type="predicted"/>
<dbReference type="InterPro" id="IPR016024">
    <property type="entry name" value="ARM-type_fold"/>
</dbReference>
<comment type="caution">
    <text evidence="1">The sequence shown here is derived from an EMBL/GenBank/DDBJ whole genome shotgun (WGS) entry which is preliminary data.</text>
</comment>
<name>A0ABR2K3X1_9EUKA</name>
<dbReference type="InterPro" id="IPR011989">
    <property type="entry name" value="ARM-like"/>
</dbReference>
<evidence type="ECO:0000313" key="1">
    <source>
        <dbReference type="EMBL" id="KAK8885182.1"/>
    </source>
</evidence>
<dbReference type="SUPFAM" id="SSF48371">
    <property type="entry name" value="ARM repeat"/>
    <property type="match status" value="1"/>
</dbReference>
<dbReference type="Proteomes" id="UP001470230">
    <property type="component" value="Unassembled WGS sequence"/>
</dbReference>
<keyword evidence="2" id="KW-1185">Reference proteome</keyword>
<protein>
    <submittedName>
        <fullName evidence="1">Uncharacterized protein</fullName>
    </submittedName>
</protein>
<accession>A0ABR2K3X1</accession>
<sequence>MLKKRNTKKHADKLTQNLNDTNGNYSQMVLSPEEVEYLVYNLTNPDLCEESAQKLINYFSNFPYIYEPKYIKVLFEFYREENQQSDEVISLISEILISLFRYNKQNVSVLEVMKNENFYSLIWIYIDHIPSVMVLYKWLIKTFDCVFEYAMRNDICSKLSIIIYPESENTPILFELISSFARYTNYYSKFKHLIDAVSEMTFCTINLEVFINGITCIGEFTKRSIDFSIQICQNDKFFQFCSKLDQGRIFTFKAIVEFLDKTLQNRQICQESQNSKCGIEGLLNLLSIQDYNYRLQFEQCIYNIIKAAAKVIEQVQSKNCDESFLMPAVKAFSFLIYGPEIVKFYISSNIHYFLFEIAKNGNVAFEINVEVFRAICNLVSSSNLNEAKILIDMGFLSLAEDQIEMMIKLPNTTIDALIRIIDFSESYEEAKEWKTLIFENETIFSQLQFIIDHPDAVDEDNYCRDFNESASYLIQKRPNSSD</sequence>
<gene>
    <name evidence="1" type="ORF">M9Y10_044311</name>
</gene>
<evidence type="ECO:0000313" key="2">
    <source>
        <dbReference type="Proteomes" id="UP001470230"/>
    </source>
</evidence>
<dbReference type="EMBL" id="JAPFFF010000008">
    <property type="protein sequence ID" value="KAK8885182.1"/>
    <property type="molecule type" value="Genomic_DNA"/>
</dbReference>
<dbReference type="Gene3D" id="1.25.10.10">
    <property type="entry name" value="Leucine-rich Repeat Variant"/>
    <property type="match status" value="1"/>
</dbReference>